<evidence type="ECO:0000313" key="1">
    <source>
        <dbReference type="EMBL" id="RPF70460.1"/>
    </source>
</evidence>
<sequence>MRIDLPWPDRRLNPNARAHYMQLASVKKKAREDAALQTIANVPVDARRSLAQREGAIPVTITFCPPDNRRRDIDNMFASLKAALDGIADGLRVDDTRFEPTLRRGEPVKPGRVEVVL</sequence>
<comment type="caution">
    <text evidence="1">The sequence shown here is derived from an EMBL/GenBank/DDBJ whole genome shotgun (WGS) entry which is preliminary data.</text>
</comment>
<dbReference type="AlphaFoldDB" id="A0A3N5CSZ1"/>
<dbReference type="RefSeq" id="WP_123877948.1">
    <property type="nucleotide sequence ID" value="NZ_RPFZ01000001.1"/>
</dbReference>
<proteinExistence type="predicted"/>
<keyword evidence="2" id="KW-1185">Reference proteome</keyword>
<dbReference type="GO" id="GO:0006310">
    <property type="term" value="P:DNA recombination"/>
    <property type="evidence" value="ECO:0007669"/>
    <property type="project" value="InterPro"/>
</dbReference>
<dbReference type="SUPFAM" id="SSF103084">
    <property type="entry name" value="Holliday junction resolvase RusA"/>
    <property type="match status" value="1"/>
</dbReference>
<dbReference type="GO" id="GO:0006281">
    <property type="term" value="P:DNA repair"/>
    <property type="evidence" value="ECO:0007669"/>
    <property type="project" value="InterPro"/>
</dbReference>
<dbReference type="Gene3D" id="3.30.1330.70">
    <property type="entry name" value="Holliday junction resolvase RusA"/>
    <property type="match status" value="1"/>
</dbReference>
<accession>A0A3N5CSZ1</accession>
<dbReference type="EMBL" id="RPFZ01000001">
    <property type="protein sequence ID" value="RPF70460.1"/>
    <property type="molecule type" value="Genomic_DNA"/>
</dbReference>
<protein>
    <submittedName>
        <fullName evidence="1">Uncharacterized protein</fullName>
    </submittedName>
</protein>
<reference evidence="1 2" key="1">
    <citation type="submission" date="2018-11" db="EMBL/GenBank/DDBJ databases">
        <title>Erythrobacter spongiae sp. nov., isolated from a marine sponge.</title>
        <authorList>
            <person name="Zhuang L."/>
            <person name="Luo L."/>
        </authorList>
    </citation>
    <scope>NUCLEOTIDE SEQUENCE [LARGE SCALE GENOMIC DNA]</scope>
    <source>
        <strain evidence="1 2">HN-E23</strain>
    </source>
</reference>
<gene>
    <name evidence="1" type="ORF">EG799_01555</name>
</gene>
<name>A0A3N5CSZ1_9SPHN</name>
<organism evidence="1 2">
    <name type="scientific">Aurantiacibacter spongiae</name>
    <dbReference type="NCBI Taxonomy" id="2488860"/>
    <lineage>
        <taxon>Bacteria</taxon>
        <taxon>Pseudomonadati</taxon>
        <taxon>Pseudomonadota</taxon>
        <taxon>Alphaproteobacteria</taxon>
        <taxon>Sphingomonadales</taxon>
        <taxon>Erythrobacteraceae</taxon>
        <taxon>Aurantiacibacter</taxon>
    </lineage>
</organism>
<dbReference type="GO" id="GO:0000287">
    <property type="term" value="F:magnesium ion binding"/>
    <property type="evidence" value="ECO:0007669"/>
    <property type="project" value="InterPro"/>
</dbReference>
<dbReference type="InterPro" id="IPR036614">
    <property type="entry name" value="RusA-like_sf"/>
</dbReference>
<dbReference type="Proteomes" id="UP000275232">
    <property type="component" value="Unassembled WGS sequence"/>
</dbReference>
<dbReference type="OrthoDB" id="7508154at2"/>
<evidence type="ECO:0000313" key="2">
    <source>
        <dbReference type="Proteomes" id="UP000275232"/>
    </source>
</evidence>